<feature type="transmembrane region" description="Helical" evidence="1">
    <location>
        <begin position="107"/>
        <end position="124"/>
    </location>
</feature>
<evidence type="ECO:0000313" key="2">
    <source>
        <dbReference type="EMBL" id="CAD8196978.1"/>
    </source>
</evidence>
<evidence type="ECO:0000313" key="3">
    <source>
        <dbReference type="Proteomes" id="UP000683925"/>
    </source>
</evidence>
<gene>
    <name evidence="2" type="ORF">POCTA_138.1.T1130077</name>
</gene>
<feature type="transmembrane region" description="Helical" evidence="1">
    <location>
        <begin position="52"/>
        <end position="70"/>
    </location>
</feature>
<feature type="transmembrane region" description="Helical" evidence="1">
    <location>
        <begin position="155"/>
        <end position="173"/>
    </location>
</feature>
<keyword evidence="1" id="KW-0472">Membrane</keyword>
<reference evidence="2" key="1">
    <citation type="submission" date="2021-01" db="EMBL/GenBank/DDBJ databases">
        <authorList>
            <consortium name="Genoscope - CEA"/>
            <person name="William W."/>
        </authorList>
    </citation>
    <scope>NUCLEOTIDE SEQUENCE</scope>
</reference>
<comment type="caution">
    <text evidence="2">The sequence shown here is derived from an EMBL/GenBank/DDBJ whole genome shotgun (WGS) entry which is preliminary data.</text>
</comment>
<dbReference type="AlphaFoldDB" id="A0A8S1X3E6"/>
<dbReference type="EMBL" id="CAJJDP010000113">
    <property type="protein sequence ID" value="CAD8196978.1"/>
    <property type="molecule type" value="Genomic_DNA"/>
</dbReference>
<dbReference type="OMA" id="KNWIIAS"/>
<keyword evidence="3" id="KW-1185">Reference proteome</keyword>
<feature type="transmembrane region" description="Helical" evidence="1">
    <location>
        <begin position="24"/>
        <end position="46"/>
    </location>
</feature>
<organism evidence="2 3">
    <name type="scientific">Paramecium octaurelia</name>
    <dbReference type="NCBI Taxonomy" id="43137"/>
    <lineage>
        <taxon>Eukaryota</taxon>
        <taxon>Sar</taxon>
        <taxon>Alveolata</taxon>
        <taxon>Ciliophora</taxon>
        <taxon>Intramacronucleata</taxon>
        <taxon>Oligohymenophorea</taxon>
        <taxon>Peniculida</taxon>
        <taxon>Parameciidae</taxon>
        <taxon>Paramecium</taxon>
    </lineage>
</organism>
<evidence type="ECO:0008006" key="4">
    <source>
        <dbReference type="Google" id="ProtNLM"/>
    </source>
</evidence>
<feature type="transmembrane region" description="Helical" evidence="1">
    <location>
        <begin position="77"/>
        <end position="95"/>
    </location>
</feature>
<keyword evidence="1" id="KW-1133">Transmembrane helix</keyword>
<dbReference type="OrthoDB" id="297634at2759"/>
<dbReference type="Proteomes" id="UP000683925">
    <property type="component" value="Unassembled WGS sequence"/>
</dbReference>
<accession>A0A8S1X3E6</accession>
<sequence>MNLITLNFEVSYIEKEFRESKQKLFSTILVYQKWIFGLINFLSFVNCLISKNWIIASISIGTLILILISIKVNKKYPYVYEIAIIIYMVSINAYIAFEQQFASNDWQYTETFFISFTFASLLNLMNFMKRALLLIITVTLHLIFGVRHSDINVDTYFRYLLYVVLYVQFMYQFERLLRTTFLDYQKCQQYLSKISKFKDVQSYSIKYDERKSLILIEKNNNKRILKEDQEEFLKMVTNMQMSMQIQKSRVAEIISVDNIFSPKKQTLKQFLVYYTQESNSDINDTPSKIKQDIQIYGFYQEQVFALSIFRSFDVQPVTVLLMKESKSETQEEEMRLRMRNNSKQLNYIQQIFDKQIKKSLIYFKWIKNFANKQTDAQLINKTLQMINYSLIKGYTDFLNLETFTLQKMLSLGIKQFDLILLIKDVFAFFDGYNKQKPLSLGYIQQFEVINNLSSNCILSDYKYTKLLLHNVINFTSQKSQTIQVILDEVTTDFQLTPIIRIKILYQGPNITKTQLLGLPILNPQSLQELKHNSTVPLDLDLAVSLILVRRLGPFDRLKLIQQKRKSNYLEFYIFQHLMEDYLLIPITSMKPSDKIKVQEYSRIANSFSTSIQIESPGDSIQFL</sequence>
<name>A0A8S1X3E6_PAROT</name>
<keyword evidence="1" id="KW-0812">Transmembrane</keyword>
<evidence type="ECO:0000256" key="1">
    <source>
        <dbReference type="SAM" id="Phobius"/>
    </source>
</evidence>
<protein>
    <recommendedName>
        <fullName evidence="4">Transmembrane protein</fullName>
    </recommendedName>
</protein>
<proteinExistence type="predicted"/>